<dbReference type="HOGENOM" id="CLU_018544_12_0_1"/>
<accession>D8PTJ6</accession>
<dbReference type="Gene3D" id="3.80.10.10">
    <property type="entry name" value="Ribonuclease Inhibitor"/>
    <property type="match status" value="1"/>
</dbReference>
<dbReference type="Gene3D" id="1.20.1280.50">
    <property type="match status" value="1"/>
</dbReference>
<dbReference type="RefSeq" id="XP_003036227.1">
    <property type="nucleotide sequence ID" value="XM_003036181.1"/>
</dbReference>
<organism evidence="4">
    <name type="scientific">Schizophyllum commune (strain H4-8 / FGSC 9210)</name>
    <name type="common">Split gill fungus</name>
    <dbReference type="NCBI Taxonomy" id="578458"/>
    <lineage>
        <taxon>Eukaryota</taxon>
        <taxon>Fungi</taxon>
        <taxon>Dikarya</taxon>
        <taxon>Basidiomycota</taxon>
        <taxon>Agaricomycotina</taxon>
        <taxon>Agaricomycetes</taxon>
        <taxon>Agaricomycetidae</taxon>
        <taxon>Agaricales</taxon>
        <taxon>Schizophyllaceae</taxon>
        <taxon>Schizophyllum</taxon>
    </lineage>
</organism>
<gene>
    <name evidence="3" type="ORF">SCHCODRAFT_106102</name>
</gene>
<dbReference type="EMBL" id="GL377303">
    <property type="protein sequence ID" value="EFJ01325.1"/>
    <property type="molecule type" value="Genomic_DNA"/>
</dbReference>
<dbReference type="KEGG" id="scm:SCHCO_02523570"/>
<dbReference type="InterPro" id="IPR001810">
    <property type="entry name" value="F-box_dom"/>
</dbReference>
<dbReference type="Proteomes" id="UP000007431">
    <property type="component" value="Unassembled WGS sequence"/>
</dbReference>
<proteinExistence type="predicted"/>
<evidence type="ECO:0000313" key="3">
    <source>
        <dbReference type="EMBL" id="EFJ01325.1"/>
    </source>
</evidence>
<dbReference type="InterPro" id="IPR036047">
    <property type="entry name" value="F-box-like_dom_sf"/>
</dbReference>
<sequence length="508" mass="58154">MEYYQANSREMLSVSDTAQLEHAEGTDAPLMLLRSSENHADQWPGQHDVVSIQSLPPELLREVFSSYITLSYDPFCLAHVCRLWRQVTFASPELWVYLYVPYLPPALGHRQANYVDVWRQWLSRCSESWPVRLEFSVDGGGVQQPRSCLSPYLVDVLRPHAAIITSLRLTLDPTDASGDILAMPAGSFPSLRSLCLWFSAEDFPDQSLPHGDPSITFTDAPGLHTLELSSVVKLWPNPQKFVQLNWSLLTSLDIRWMSFDDDATVHLLLKCPNLEHLEVYVDPAWPYDYPTNERIKRVTFPRLRDIYLMVDSELYGSDEPFFECFHCPDLRKLKVEYIFPRCDCGVLFNRGFQRLSLGSLSELVLKGVDESSGRLLYALKYMPALQTLSVTRSFVFTPVFYERLAELPIRLVPRLRSLTVSLPRGEEDFDRLQDGIIAMLLSRWKIHDEGSDRLYNVCIGSGHEFRDHTALLEDLQRIGMSVKLYPMHEAATTSESDSDDDMDLDESD</sequence>
<protein>
    <recommendedName>
        <fullName evidence="2">F-box domain-containing protein</fullName>
    </recommendedName>
</protein>
<dbReference type="InterPro" id="IPR032675">
    <property type="entry name" value="LRR_dom_sf"/>
</dbReference>
<dbReference type="Pfam" id="PF12937">
    <property type="entry name" value="F-box-like"/>
    <property type="match status" value="1"/>
</dbReference>
<dbReference type="InParanoid" id="D8PTJ6"/>
<evidence type="ECO:0000259" key="2">
    <source>
        <dbReference type="PROSITE" id="PS50181"/>
    </source>
</evidence>
<feature type="region of interest" description="Disordered" evidence="1">
    <location>
        <begin position="489"/>
        <end position="508"/>
    </location>
</feature>
<dbReference type="SUPFAM" id="SSF52047">
    <property type="entry name" value="RNI-like"/>
    <property type="match status" value="1"/>
</dbReference>
<name>D8PTJ6_SCHCM</name>
<feature type="non-terminal residue" evidence="3">
    <location>
        <position position="508"/>
    </location>
</feature>
<feature type="domain" description="F-box" evidence="2">
    <location>
        <begin position="49"/>
        <end position="98"/>
    </location>
</feature>
<evidence type="ECO:0000313" key="4">
    <source>
        <dbReference type="Proteomes" id="UP000007431"/>
    </source>
</evidence>
<dbReference type="GeneID" id="9586766"/>
<feature type="compositionally biased region" description="Acidic residues" evidence="1">
    <location>
        <begin position="496"/>
        <end position="508"/>
    </location>
</feature>
<keyword evidence="4" id="KW-1185">Reference proteome</keyword>
<dbReference type="VEuPathDB" id="FungiDB:SCHCODRAFT_02523570"/>
<dbReference type="SUPFAM" id="SSF81383">
    <property type="entry name" value="F-box domain"/>
    <property type="match status" value="1"/>
</dbReference>
<dbReference type="AlphaFoldDB" id="D8PTJ6"/>
<reference evidence="3 4" key="1">
    <citation type="journal article" date="2010" name="Nat. Biotechnol.">
        <title>Genome sequence of the model mushroom Schizophyllum commune.</title>
        <authorList>
            <person name="Ohm R.A."/>
            <person name="de Jong J.F."/>
            <person name="Lugones L.G."/>
            <person name="Aerts A."/>
            <person name="Kothe E."/>
            <person name="Stajich J.E."/>
            <person name="de Vries R.P."/>
            <person name="Record E."/>
            <person name="Levasseur A."/>
            <person name="Baker S.E."/>
            <person name="Bartholomew K.A."/>
            <person name="Coutinho P.M."/>
            <person name="Erdmann S."/>
            <person name="Fowler T.J."/>
            <person name="Gathman A.C."/>
            <person name="Lombard V."/>
            <person name="Henrissat B."/>
            <person name="Knabe N."/>
            <person name="Kuees U."/>
            <person name="Lilly W.W."/>
            <person name="Lindquist E."/>
            <person name="Lucas S."/>
            <person name="Magnuson J.K."/>
            <person name="Piumi F."/>
            <person name="Raudaskoski M."/>
            <person name="Salamov A."/>
            <person name="Schmutz J."/>
            <person name="Schwarze F.W.M.R."/>
            <person name="vanKuyk P.A."/>
            <person name="Horton J.S."/>
            <person name="Grigoriev I.V."/>
            <person name="Woesten H.A.B."/>
        </authorList>
    </citation>
    <scope>NUCLEOTIDE SEQUENCE [LARGE SCALE GENOMIC DNA]</scope>
    <source>
        <strain evidence="4">H4-8 / FGSC 9210</strain>
    </source>
</reference>
<dbReference type="OrthoDB" id="3270987at2759"/>
<evidence type="ECO:0000256" key="1">
    <source>
        <dbReference type="SAM" id="MobiDB-lite"/>
    </source>
</evidence>
<dbReference type="PROSITE" id="PS50181">
    <property type="entry name" value="FBOX"/>
    <property type="match status" value="1"/>
</dbReference>